<organism evidence="1 2">
    <name type="scientific">Stenomitos frigidus AS-A4</name>
    <dbReference type="NCBI Taxonomy" id="2933935"/>
    <lineage>
        <taxon>Bacteria</taxon>
        <taxon>Bacillati</taxon>
        <taxon>Cyanobacteriota</taxon>
        <taxon>Cyanophyceae</taxon>
        <taxon>Leptolyngbyales</taxon>
        <taxon>Leptolyngbyaceae</taxon>
        <taxon>Stenomitos</taxon>
    </lineage>
</organism>
<proteinExistence type="predicted"/>
<dbReference type="RefSeq" id="WP_242033360.1">
    <property type="nucleotide sequence ID" value="NZ_JAMPLM010000014.1"/>
</dbReference>
<dbReference type="EMBL" id="JAMPLM010000014">
    <property type="protein sequence ID" value="MEP1059937.1"/>
    <property type="molecule type" value="Genomic_DNA"/>
</dbReference>
<comment type="caution">
    <text evidence="1">The sequence shown here is derived from an EMBL/GenBank/DDBJ whole genome shotgun (WGS) entry which is preliminary data.</text>
</comment>
<accession>A0ABV0KL11</accession>
<evidence type="ECO:0000313" key="2">
    <source>
        <dbReference type="Proteomes" id="UP001476950"/>
    </source>
</evidence>
<evidence type="ECO:0008006" key="3">
    <source>
        <dbReference type="Google" id="ProtNLM"/>
    </source>
</evidence>
<sequence length="161" mass="17121">MVHATVNELLCAGSMVRVGNFRRAIGWLVVPVLLATPVLSHTVKVSGDVAATFHIEPNHNPRAGTPSQAWFGLTRKGGSTIPLSQCNCRLAVYAVPHNSKAAPLLQPALKPINAAKYKGVPGANIVFPKAGRYELRLSGTPKAPASFRPFQLSYSVTVGGR</sequence>
<name>A0ABV0KL11_9CYAN</name>
<keyword evidence="2" id="KW-1185">Reference proteome</keyword>
<evidence type="ECO:0000313" key="1">
    <source>
        <dbReference type="EMBL" id="MEP1059937.1"/>
    </source>
</evidence>
<reference evidence="1 2" key="1">
    <citation type="submission" date="2022-04" db="EMBL/GenBank/DDBJ databases">
        <title>Positive selection, recombination, and allopatry shape intraspecific diversity of widespread and dominant cyanobacteria.</title>
        <authorList>
            <person name="Wei J."/>
            <person name="Shu W."/>
            <person name="Hu C."/>
        </authorList>
    </citation>
    <scope>NUCLEOTIDE SEQUENCE [LARGE SCALE GENOMIC DNA]</scope>
    <source>
        <strain evidence="1 2">AS-A4</strain>
    </source>
</reference>
<protein>
    <recommendedName>
        <fullName evidence="3">Transketolase</fullName>
    </recommendedName>
</protein>
<gene>
    <name evidence="1" type="ORF">NDI38_15970</name>
</gene>
<dbReference type="Proteomes" id="UP001476950">
    <property type="component" value="Unassembled WGS sequence"/>
</dbReference>